<evidence type="ECO:0000256" key="2">
    <source>
        <dbReference type="ARBA" id="ARBA00022679"/>
    </source>
</evidence>
<dbReference type="InterPro" id="IPR039506">
    <property type="entry name" value="SPOB_a"/>
</dbReference>
<dbReference type="EMBL" id="CP024955">
    <property type="protein sequence ID" value="ATY84362.1"/>
    <property type="molecule type" value="Genomic_DNA"/>
</dbReference>
<dbReference type="Pfam" id="PF14689">
    <property type="entry name" value="SPOB_a"/>
    <property type="match status" value="1"/>
</dbReference>
<protein>
    <recommendedName>
        <fullName evidence="6">SpoOB alpha-helical domain-containing protein</fullName>
    </recommendedName>
</protein>
<keyword evidence="2" id="KW-0808">Transferase</keyword>
<feature type="region of interest" description="Disordered" evidence="4">
    <location>
        <begin position="221"/>
        <end position="257"/>
    </location>
</feature>
<keyword evidence="3" id="KW-0418">Kinase</keyword>
<evidence type="ECO:0000256" key="1">
    <source>
        <dbReference type="ARBA" id="ARBA00022553"/>
    </source>
</evidence>
<feature type="domain" description="SpoOB alpha-helical" evidence="6">
    <location>
        <begin position="86"/>
        <end position="135"/>
    </location>
</feature>
<dbReference type="GO" id="GO:0000155">
    <property type="term" value="F:phosphorelay sensor kinase activity"/>
    <property type="evidence" value="ECO:0007669"/>
    <property type="project" value="InterPro"/>
</dbReference>
<dbReference type="AlphaFoldDB" id="A0A2K8N7D2"/>
<evidence type="ECO:0000256" key="4">
    <source>
        <dbReference type="SAM" id="MobiDB-lite"/>
    </source>
</evidence>
<keyword evidence="5" id="KW-1133">Transmembrane helix</keyword>
<feature type="compositionally biased region" description="Basic and acidic residues" evidence="4">
    <location>
        <begin position="223"/>
        <end position="257"/>
    </location>
</feature>
<evidence type="ECO:0000313" key="8">
    <source>
        <dbReference type="Proteomes" id="UP000231932"/>
    </source>
</evidence>
<keyword evidence="5" id="KW-0812">Transmembrane</keyword>
<gene>
    <name evidence="7" type="ORF">CVV65_04860</name>
</gene>
<evidence type="ECO:0000313" key="7">
    <source>
        <dbReference type="EMBL" id="ATY84362.1"/>
    </source>
</evidence>
<feature type="transmembrane region" description="Helical" evidence="5">
    <location>
        <begin position="43"/>
        <end position="61"/>
    </location>
</feature>
<dbReference type="InterPro" id="IPR016120">
    <property type="entry name" value="Sig_transdc_His_kin_SpoOB"/>
</dbReference>
<keyword evidence="1" id="KW-0597">Phosphoprotein</keyword>
<accession>A0A2K8N7D2</accession>
<sequence length="257" mass="29337">MGLSRRIHTEMRKGGRPVKGGHILTLWAVWSAVWLGADFGERSVIGWGVASAASGLYLLWFGRRRGIIHKEGTRGGETHEWSEREKAWIQALQHFRHHWLNECQLIRGYTQMRRWERVDEVVCRMASTAERQAMVTDLEHPNRSGAFLRFLCEFPRANLMWEGPPGVDFPAGAISQVEGELRQVAGACGDDSRLSGAHPDGEEWWIFVRSRPEGVEVRLCNSEGREQGTDRIRGREGPKSREERLEPVDGKELYHVD</sequence>
<feature type="transmembrane region" description="Helical" evidence="5">
    <location>
        <begin position="20"/>
        <end position="37"/>
    </location>
</feature>
<name>A0A2K8N7D2_9BACL</name>
<proteinExistence type="predicted"/>
<dbReference type="Gene3D" id="1.10.287.130">
    <property type="match status" value="1"/>
</dbReference>
<evidence type="ECO:0000259" key="6">
    <source>
        <dbReference type="Pfam" id="PF14689"/>
    </source>
</evidence>
<dbReference type="KEGG" id="kyr:CVV65_04860"/>
<keyword evidence="8" id="KW-1185">Reference proteome</keyword>
<evidence type="ECO:0000256" key="3">
    <source>
        <dbReference type="ARBA" id="ARBA00022777"/>
    </source>
</evidence>
<reference evidence="8" key="1">
    <citation type="submission" date="2017-11" db="EMBL/GenBank/DDBJ databases">
        <title>Complete Genome Sequence of Kyrpidia sp. Strain EA-1, a thermophilic, hydrogen-oxidizing Bacterium, isolated from the Azores.</title>
        <authorList>
            <person name="Reiner J.E."/>
            <person name="Lapp C.J."/>
            <person name="Bunk B."/>
            <person name="Gescher J."/>
        </authorList>
    </citation>
    <scope>NUCLEOTIDE SEQUENCE [LARGE SCALE GENOMIC DNA]</scope>
    <source>
        <strain evidence="8">EA-1</strain>
    </source>
</reference>
<dbReference type="Proteomes" id="UP000231932">
    <property type="component" value="Chromosome"/>
</dbReference>
<evidence type="ECO:0000256" key="5">
    <source>
        <dbReference type="SAM" id="Phobius"/>
    </source>
</evidence>
<dbReference type="SUPFAM" id="SSF55890">
    <property type="entry name" value="Sporulation response regulatory protein Spo0B"/>
    <property type="match status" value="1"/>
</dbReference>
<organism evidence="7 8">
    <name type="scientific">Kyrpidia spormannii</name>
    <dbReference type="NCBI Taxonomy" id="2055160"/>
    <lineage>
        <taxon>Bacteria</taxon>
        <taxon>Bacillati</taxon>
        <taxon>Bacillota</taxon>
        <taxon>Bacilli</taxon>
        <taxon>Bacillales</taxon>
        <taxon>Alicyclobacillaceae</taxon>
        <taxon>Kyrpidia</taxon>
    </lineage>
</organism>
<keyword evidence="5" id="KW-0472">Membrane</keyword>